<sequence length="128" mass="14945">MLKQDEVDNDEEQLKTEANALPAEARKAFYREAGRAVKDPDTYAALNWFFITGLHHFYLGRWGRGALDLALFVSGLIVMFTHSVLWGLGMIALITVLEFWALFRSQIIVQDWNNQVYRRLLDRYRGRH</sequence>
<dbReference type="AlphaFoldDB" id="A0A918KD97"/>
<keyword evidence="1" id="KW-0472">Membrane</keyword>
<evidence type="ECO:0000313" key="2">
    <source>
        <dbReference type="EMBL" id="GGX59179.1"/>
    </source>
</evidence>
<name>A0A918KD97_9GAMM</name>
<comment type="caution">
    <text evidence="2">The sequence shown here is derived from an EMBL/GenBank/DDBJ whole genome shotgun (WGS) entry which is preliminary data.</text>
</comment>
<proteinExistence type="predicted"/>
<keyword evidence="1" id="KW-1133">Transmembrane helix</keyword>
<dbReference type="EMBL" id="BMXR01000007">
    <property type="protein sequence ID" value="GGX59179.1"/>
    <property type="molecule type" value="Genomic_DNA"/>
</dbReference>
<feature type="transmembrane region" description="Helical" evidence="1">
    <location>
        <begin position="69"/>
        <end position="97"/>
    </location>
</feature>
<reference evidence="2" key="2">
    <citation type="submission" date="2020-09" db="EMBL/GenBank/DDBJ databases">
        <authorList>
            <person name="Sun Q."/>
            <person name="Kim S."/>
        </authorList>
    </citation>
    <scope>NUCLEOTIDE SEQUENCE</scope>
    <source>
        <strain evidence="2">KCTC 22169</strain>
    </source>
</reference>
<evidence type="ECO:0000313" key="3">
    <source>
        <dbReference type="Proteomes" id="UP000626148"/>
    </source>
</evidence>
<keyword evidence="1" id="KW-0812">Transmembrane</keyword>
<dbReference type="Proteomes" id="UP000626148">
    <property type="component" value="Unassembled WGS sequence"/>
</dbReference>
<protein>
    <recommendedName>
        <fullName evidence="4">TM2 domain-containing protein</fullName>
    </recommendedName>
</protein>
<dbReference type="RefSeq" id="WP_189609866.1">
    <property type="nucleotide sequence ID" value="NZ_BMXR01000007.1"/>
</dbReference>
<evidence type="ECO:0000256" key="1">
    <source>
        <dbReference type="SAM" id="Phobius"/>
    </source>
</evidence>
<accession>A0A918KD97</accession>
<reference evidence="2" key="1">
    <citation type="journal article" date="2014" name="Int. J. Syst. Evol. Microbiol.">
        <title>Complete genome sequence of Corynebacterium casei LMG S-19264T (=DSM 44701T), isolated from a smear-ripened cheese.</title>
        <authorList>
            <consortium name="US DOE Joint Genome Institute (JGI-PGF)"/>
            <person name="Walter F."/>
            <person name="Albersmeier A."/>
            <person name="Kalinowski J."/>
            <person name="Ruckert C."/>
        </authorList>
    </citation>
    <scope>NUCLEOTIDE SEQUENCE</scope>
    <source>
        <strain evidence="2">KCTC 22169</strain>
    </source>
</reference>
<keyword evidence="3" id="KW-1185">Reference proteome</keyword>
<evidence type="ECO:0008006" key="4">
    <source>
        <dbReference type="Google" id="ProtNLM"/>
    </source>
</evidence>
<organism evidence="2 3">
    <name type="scientific">Saccharospirillum salsuginis</name>
    <dbReference type="NCBI Taxonomy" id="418750"/>
    <lineage>
        <taxon>Bacteria</taxon>
        <taxon>Pseudomonadati</taxon>
        <taxon>Pseudomonadota</taxon>
        <taxon>Gammaproteobacteria</taxon>
        <taxon>Oceanospirillales</taxon>
        <taxon>Saccharospirillaceae</taxon>
        <taxon>Saccharospirillum</taxon>
    </lineage>
</organism>
<gene>
    <name evidence="2" type="ORF">GCM10007392_28690</name>
</gene>